<dbReference type="GeneID" id="54560533"/>
<sequence>MTEQVSLNPADALAASVTAAHPASENLRYVTEEANAYADIIARMERTEAELRAQLQERDNTIQALSQENEQLRAQVASQSHGQTASNGDGKEDAEMKVA</sequence>
<feature type="region of interest" description="Disordered" evidence="1">
    <location>
        <begin position="68"/>
        <end position="99"/>
    </location>
</feature>
<organism evidence="2 3">
    <name type="scientific">Zasmidium cellare ATCC 36951</name>
    <dbReference type="NCBI Taxonomy" id="1080233"/>
    <lineage>
        <taxon>Eukaryota</taxon>
        <taxon>Fungi</taxon>
        <taxon>Dikarya</taxon>
        <taxon>Ascomycota</taxon>
        <taxon>Pezizomycotina</taxon>
        <taxon>Dothideomycetes</taxon>
        <taxon>Dothideomycetidae</taxon>
        <taxon>Mycosphaerellales</taxon>
        <taxon>Mycosphaerellaceae</taxon>
        <taxon>Zasmidium</taxon>
    </lineage>
</organism>
<evidence type="ECO:0000313" key="3">
    <source>
        <dbReference type="Proteomes" id="UP000799537"/>
    </source>
</evidence>
<keyword evidence="3" id="KW-1185">Reference proteome</keyword>
<dbReference type="Proteomes" id="UP000799537">
    <property type="component" value="Unassembled WGS sequence"/>
</dbReference>
<protein>
    <submittedName>
        <fullName evidence="2">Uncharacterized protein</fullName>
    </submittedName>
</protein>
<gene>
    <name evidence="2" type="ORF">M409DRAFT_24485</name>
</gene>
<evidence type="ECO:0000313" key="2">
    <source>
        <dbReference type="EMBL" id="KAF2165099.1"/>
    </source>
</evidence>
<reference evidence="2" key="1">
    <citation type="journal article" date="2020" name="Stud. Mycol.">
        <title>101 Dothideomycetes genomes: a test case for predicting lifestyles and emergence of pathogens.</title>
        <authorList>
            <person name="Haridas S."/>
            <person name="Albert R."/>
            <person name="Binder M."/>
            <person name="Bloem J."/>
            <person name="Labutti K."/>
            <person name="Salamov A."/>
            <person name="Andreopoulos B."/>
            <person name="Baker S."/>
            <person name="Barry K."/>
            <person name="Bills G."/>
            <person name="Bluhm B."/>
            <person name="Cannon C."/>
            <person name="Castanera R."/>
            <person name="Culley D."/>
            <person name="Daum C."/>
            <person name="Ezra D."/>
            <person name="Gonzalez J."/>
            <person name="Henrissat B."/>
            <person name="Kuo A."/>
            <person name="Liang C."/>
            <person name="Lipzen A."/>
            <person name="Lutzoni F."/>
            <person name="Magnuson J."/>
            <person name="Mondo S."/>
            <person name="Nolan M."/>
            <person name="Ohm R."/>
            <person name="Pangilinan J."/>
            <person name="Park H.-J."/>
            <person name="Ramirez L."/>
            <person name="Alfaro M."/>
            <person name="Sun H."/>
            <person name="Tritt A."/>
            <person name="Yoshinaga Y."/>
            <person name="Zwiers L.-H."/>
            <person name="Turgeon B."/>
            <person name="Goodwin S."/>
            <person name="Spatafora J."/>
            <person name="Crous P."/>
            <person name="Grigoriev I."/>
        </authorList>
    </citation>
    <scope>NUCLEOTIDE SEQUENCE</scope>
    <source>
        <strain evidence="2">ATCC 36951</strain>
    </source>
</reference>
<feature type="compositionally biased region" description="Polar residues" evidence="1">
    <location>
        <begin position="76"/>
        <end position="87"/>
    </location>
</feature>
<feature type="compositionally biased region" description="Basic and acidic residues" evidence="1">
    <location>
        <begin position="89"/>
        <end position="99"/>
    </location>
</feature>
<evidence type="ECO:0000256" key="1">
    <source>
        <dbReference type="SAM" id="MobiDB-lite"/>
    </source>
</evidence>
<dbReference type="RefSeq" id="XP_033665988.1">
    <property type="nucleotide sequence ID" value="XM_033807261.1"/>
</dbReference>
<proteinExistence type="predicted"/>
<dbReference type="AlphaFoldDB" id="A0A6A6CHD4"/>
<dbReference type="EMBL" id="ML993601">
    <property type="protein sequence ID" value="KAF2165099.1"/>
    <property type="molecule type" value="Genomic_DNA"/>
</dbReference>
<name>A0A6A6CHD4_ZASCE</name>
<accession>A0A6A6CHD4</accession>